<reference evidence="9 10" key="1">
    <citation type="submission" date="2018-11" db="EMBL/GenBank/DDBJ databases">
        <title>Complete genome sequencing of the Actinobacteria Serinibacter sp. K3-2.</title>
        <authorList>
            <person name="Rakitin A.L."/>
            <person name="Beletsky A.V."/>
            <person name="Mardanov A.V."/>
            <person name="Ravin N.V."/>
            <person name="Gromova A.S."/>
            <person name="Filippova S.N."/>
            <person name="Gal'Chenko V.F."/>
        </authorList>
    </citation>
    <scope>NUCLEOTIDE SEQUENCE [LARGE SCALE GENOMIC DNA]</scope>
    <source>
        <strain evidence="9 10">K3-2</strain>
    </source>
</reference>
<feature type="binding site" evidence="7">
    <location>
        <position position="142"/>
    </location>
    <ligand>
        <name>Zn(2+)</name>
        <dbReference type="ChEBI" id="CHEBI:29105"/>
        <label>2</label>
    </ligand>
</feature>
<dbReference type="OrthoDB" id="9808195at2"/>
<dbReference type="InterPro" id="IPR036264">
    <property type="entry name" value="Bact_exopeptidase_dim_dom"/>
</dbReference>
<name>A0A4Z1E5Y6_9MICO</name>
<evidence type="ECO:0000256" key="5">
    <source>
        <dbReference type="ARBA" id="ARBA00022801"/>
    </source>
</evidence>
<dbReference type="GO" id="GO:0016813">
    <property type="term" value="F:hydrolase activity, acting on carbon-nitrogen (but not peptide) bonds, in linear amidines"/>
    <property type="evidence" value="ECO:0007669"/>
    <property type="project" value="InterPro"/>
</dbReference>
<dbReference type="SUPFAM" id="SSF55031">
    <property type="entry name" value="Bacterial exopeptidase dimerisation domain"/>
    <property type="match status" value="1"/>
</dbReference>
<feature type="binding site" evidence="8">
    <location>
        <position position="291"/>
    </location>
    <ligand>
        <name>allantoate</name>
        <dbReference type="ChEBI" id="CHEBI:17536"/>
    </ligand>
</feature>
<protein>
    <submittedName>
        <fullName evidence="9">N-carbamoyl-L-amino acid hydrolase</fullName>
    </submittedName>
</protein>
<comment type="cofactor">
    <cofactor evidence="1">
        <name>Mn(2+)</name>
        <dbReference type="ChEBI" id="CHEBI:29035"/>
    </cofactor>
</comment>
<proteinExistence type="inferred from homology"/>
<evidence type="ECO:0000256" key="1">
    <source>
        <dbReference type="ARBA" id="ARBA00001936"/>
    </source>
</evidence>
<accession>A0A4Z1E5Y6</accession>
<comment type="caution">
    <text evidence="9">The sequence shown here is derived from an EMBL/GenBank/DDBJ whole genome shotgun (WGS) entry which is preliminary data.</text>
</comment>
<feature type="binding site" evidence="8">
    <location>
        <position position="231"/>
    </location>
    <ligand>
        <name>allantoate</name>
        <dbReference type="ChEBI" id="CHEBI:17536"/>
    </ligand>
</feature>
<evidence type="ECO:0000256" key="6">
    <source>
        <dbReference type="ARBA" id="ARBA00023211"/>
    </source>
</evidence>
<keyword evidence="4 7" id="KW-0479">Metal-binding</keyword>
<keyword evidence="10" id="KW-1185">Reference proteome</keyword>
<comment type="subunit">
    <text evidence="3">Homodimer.</text>
</comment>
<dbReference type="EMBL" id="RHPJ01000001">
    <property type="protein sequence ID" value="TGO06278.1"/>
    <property type="molecule type" value="Genomic_DNA"/>
</dbReference>
<feature type="binding site" evidence="7">
    <location>
        <position position="107"/>
    </location>
    <ligand>
        <name>Zn(2+)</name>
        <dbReference type="ChEBI" id="CHEBI:29105"/>
        <label>1</label>
    </ligand>
</feature>
<dbReference type="NCBIfam" id="TIGR01879">
    <property type="entry name" value="hydantase"/>
    <property type="match status" value="1"/>
</dbReference>
<feature type="binding site" evidence="8">
    <location>
        <position position="304"/>
    </location>
    <ligand>
        <name>allantoate</name>
        <dbReference type="ChEBI" id="CHEBI:17536"/>
    </ligand>
</feature>
<evidence type="ECO:0000256" key="3">
    <source>
        <dbReference type="ARBA" id="ARBA00011738"/>
    </source>
</evidence>
<organism evidence="9 10">
    <name type="scientific">Serinibacter arcticus</name>
    <dbReference type="NCBI Taxonomy" id="1655435"/>
    <lineage>
        <taxon>Bacteria</taxon>
        <taxon>Bacillati</taxon>
        <taxon>Actinomycetota</taxon>
        <taxon>Actinomycetes</taxon>
        <taxon>Micrococcales</taxon>
        <taxon>Beutenbergiaceae</taxon>
        <taxon>Serinibacter</taxon>
    </lineage>
</organism>
<feature type="binding site" evidence="7">
    <location>
        <position position="107"/>
    </location>
    <ligand>
        <name>Zn(2+)</name>
        <dbReference type="ChEBI" id="CHEBI:29105"/>
        <label>2</label>
    </ligand>
</feature>
<dbReference type="InterPro" id="IPR010158">
    <property type="entry name" value="Amidase_Cbmase"/>
</dbReference>
<evidence type="ECO:0000313" key="10">
    <source>
        <dbReference type="Proteomes" id="UP000297318"/>
    </source>
</evidence>
<dbReference type="InterPro" id="IPR002933">
    <property type="entry name" value="Peptidase_M20"/>
</dbReference>
<keyword evidence="7" id="KW-0862">Zinc</keyword>
<dbReference type="Gene3D" id="3.30.70.360">
    <property type="match status" value="1"/>
</dbReference>
<feature type="binding site" evidence="7">
    <location>
        <position position="96"/>
    </location>
    <ligand>
        <name>Zn(2+)</name>
        <dbReference type="ChEBI" id="CHEBI:29105"/>
        <label>1</label>
    </ligand>
</feature>
<dbReference type="RefSeq" id="WP_135848508.1">
    <property type="nucleotide sequence ID" value="NZ_RHPJ01000001.1"/>
</dbReference>
<feature type="binding site" evidence="7">
    <location>
        <position position="206"/>
    </location>
    <ligand>
        <name>Zn(2+)</name>
        <dbReference type="ChEBI" id="CHEBI:29105"/>
        <label>1</label>
    </ligand>
</feature>
<keyword evidence="6" id="KW-0464">Manganese</keyword>
<comment type="cofactor">
    <cofactor evidence="7">
        <name>Zn(2+)</name>
        <dbReference type="ChEBI" id="CHEBI:29105"/>
    </cofactor>
    <text evidence="7">Binds 2 Zn(2+) ions per subunit.</text>
</comment>
<dbReference type="SUPFAM" id="SSF53187">
    <property type="entry name" value="Zn-dependent exopeptidases"/>
    <property type="match status" value="1"/>
</dbReference>
<dbReference type="Gene3D" id="3.40.630.10">
    <property type="entry name" value="Zn peptidases"/>
    <property type="match status" value="1"/>
</dbReference>
<dbReference type="Proteomes" id="UP000297318">
    <property type="component" value="Unassembled WGS sequence"/>
</dbReference>
<dbReference type="PANTHER" id="PTHR32494:SF19">
    <property type="entry name" value="ALLANTOATE DEIMINASE-RELATED"/>
    <property type="match status" value="1"/>
</dbReference>
<evidence type="ECO:0000256" key="4">
    <source>
        <dbReference type="ARBA" id="ARBA00022723"/>
    </source>
</evidence>
<dbReference type="PIRSF" id="PIRSF001235">
    <property type="entry name" value="Amidase_carbamoylase"/>
    <property type="match status" value="1"/>
</dbReference>
<dbReference type="Pfam" id="PF01546">
    <property type="entry name" value="Peptidase_M20"/>
    <property type="match status" value="1"/>
</dbReference>
<evidence type="ECO:0000313" key="9">
    <source>
        <dbReference type="EMBL" id="TGO06278.1"/>
    </source>
</evidence>
<feature type="binding site" evidence="7">
    <location>
        <position position="398"/>
    </location>
    <ligand>
        <name>Zn(2+)</name>
        <dbReference type="ChEBI" id="CHEBI:29105"/>
        <label>2</label>
    </ligand>
</feature>
<sequence length="433" mass="44958">MTASGGTAGSIDLDRLAPDADRVASTIATLAAGFTESAEPGWTRRVFSDAYRASRGWTLALMRDAGLEAHLDPAGNVVGVLPGRNRSAPPLMTGSHTDTVHGGGRFDGIVGVVGAVEVARRLLESGQQLERDLVVVDFLGEEANPFGVSCVGSRSIAGLLDAEHLGRRDDEGRRLGDVMTTFGLDPGAALAQGWSPGSLHGYVELHVEQGPVLETAGTSIGVVTAIAGIERLFARFTGRADHAGTMPMDQRRDALAAAAAAVVAVEREGCGAPVHGVSTVGRFESSPGALNVVPDEARVWAEIRSTEAAWLTGARRRVVDAIGAEAERRGVTTVVDWLNDQDPVRADPLVQDLIGSSADSLGLRWQAVPSGAGHDAAHLAHLGPMGMIFIPSVGGRSHCPEELSQTDHVAEGVHVLAATLVAMDARSGAVTSA</sequence>
<evidence type="ECO:0000256" key="7">
    <source>
        <dbReference type="PIRSR" id="PIRSR001235-1"/>
    </source>
</evidence>
<evidence type="ECO:0000256" key="2">
    <source>
        <dbReference type="ARBA" id="ARBA00006153"/>
    </source>
</evidence>
<dbReference type="CDD" id="cd03884">
    <property type="entry name" value="M20_bAS"/>
    <property type="match status" value="1"/>
</dbReference>
<keyword evidence="5 9" id="KW-0378">Hydrolase</keyword>
<dbReference type="GO" id="GO:0046872">
    <property type="term" value="F:metal ion binding"/>
    <property type="evidence" value="ECO:0007669"/>
    <property type="project" value="UniProtKB-KW"/>
</dbReference>
<dbReference type="PANTHER" id="PTHR32494">
    <property type="entry name" value="ALLANTOATE DEIMINASE-RELATED"/>
    <property type="match status" value="1"/>
</dbReference>
<gene>
    <name evidence="9" type="ORF">SERN_0470</name>
</gene>
<evidence type="ECO:0000256" key="8">
    <source>
        <dbReference type="PIRSR" id="PIRSR001235-2"/>
    </source>
</evidence>
<comment type="similarity">
    <text evidence="2">Belongs to the peptidase M20 family.</text>
</comment>
<dbReference type="AlphaFoldDB" id="A0A4Z1E5Y6"/>